<feature type="domain" description="BZIP" evidence="10">
    <location>
        <begin position="38"/>
        <end position="53"/>
    </location>
</feature>
<keyword evidence="6" id="KW-0378">Hydrolase</keyword>
<dbReference type="GO" id="GO:0004151">
    <property type="term" value="F:dihydroorotase activity"/>
    <property type="evidence" value="ECO:0007669"/>
    <property type="project" value="UniProtKB-EC"/>
</dbReference>
<keyword evidence="7" id="KW-0862">Zinc</keyword>
<feature type="compositionally biased region" description="Basic and acidic residues" evidence="9">
    <location>
        <begin position="49"/>
        <end position="61"/>
    </location>
</feature>
<comment type="caution">
    <text evidence="11">The sequence shown here is derived from an EMBL/GenBank/DDBJ whole genome shotgun (WGS) entry which is preliminary data.</text>
</comment>
<dbReference type="FunFam" id="3.20.20.140:FF:000041">
    <property type="entry name" value="Dihydroorotase, variant"/>
    <property type="match status" value="1"/>
</dbReference>
<dbReference type="InterPro" id="IPR006680">
    <property type="entry name" value="Amidohydro-rel"/>
</dbReference>
<evidence type="ECO:0000259" key="10">
    <source>
        <dbReference type="PROSITE" id="PS00036"/>
    </source>
</evidence>
<dbReference type="HAMAP" id="MF_00219">
    <property type="entry name" value="PyrC_classII"/>
    <property type="match status" value="1"/>
</dbReference>
<evidence type="ECO:0000313" key="12">
    <source>
        <dbReference type="Proteomes" id="UP001385951"/>
    </source>
</evidence>
<dbReference type="Gene3D" id="3.20.20.140">
    <property type="entry name" value="Metal-dependent hydrolases"/>
    <property type="match status" value="1"/>
</dbReference>
<gene>
    <name evidence="11" type="primary">URA4</name>
    <name evidence="11" type="ORF">QCA50_017873</name>
</gene>
<dbReference type="NCBIfam" id="TIGR00856">
    <property type="entry name" value="pyrC_dimer"/>
    <property type="match status" value="1"/>
</dbReference>
<dbReference type="InterPro" id="IPR004827">
    <property type="entry name" value="bZIP"/>
</dbReference>
<evidence type="ECO:0000256" key="2">
    <source>
        <dbReference type="ARBA" id="ARBA00004880"/>
    </source>
</evidence>
<dbReference type="InterPro" id="IPR046347">
    <property type="entry name" value="bZIP_sf"/>
</dbReference>
<evidence type="ECO:0000256" key="6">
    <source>
        <dbReference type="ARBA" id="ARBA00022801"/>
    </source>
</evidence>
<reference evidence="11 12" key="1">
    <citation type="submission" date="2022-09" db="EMBL/GenBank/DDBJ databases">
        <authorList>
            <person name="Palmer J.M."/>
        </authorList>
    </citation>
    <scope>NUCLEOTIDE SEQUENCE [LARGE SCALE GENOMIC DNA]</scope>
    <source>
        <strain evidence="11 12">DSM 7382</strain>
    </source>
</reference>
<dbReference type="CDD" id="cd14688">
    <property type="entry name" value="bZIP_YAP"/>
    <property type="match status" value="1"/>
</dbReference>
<dbReference type="GO" id="GO:0046872">
    <property type="term" value="F:metal ion binding"/>
    <property type="evidence" value="ECO:0007669"/>
    <property type="project" value="UniProtKB-KW"/>
</dbReference>
<evidence type="ECO:0000256" key="3">
    <source>
        <dbReference type="ARBA" id="ARBA00005631"/>
    </source>
</evidence>
<dbReference type="PANTHER" id="PTHR43137:SF1">
    <property type="entry name" value="DIHYDROOROTASE"/>
    <property type="match status" value="1"/>
</dbReference>
<dbReference type="PANTHER" id="PTHR43137">
    <property type="entry name" value="DIHYDROOROTASE"/>
    <property type="match status" value="1"/>
</dbReference>
<evidence type="ECO:0000256" key="9">
    <source>
        <dbReference type="SAM" id="MobiDB-lite"/>
    </source>
</evidence>
<dbReference type="Pfam" id="PF00170">
    <property type="entry name" value="bZIP_1"/>
    <property type="match status" value="1"/>
</dbReference>
<dbReference type="GO" id="GO:0006207">
    <property type="term" value="P:'de novo' pyrimidine nucleobase biosynthetic process"/>
    <property type="evidence" value="ECO:0007669"/>
    <property type="project" value="TreeGrafter"/>
</dbReference>
<sequence length="428" mass="47606">MSDKRSISEVSTPISDHDDKKAHTKPGRKPLDSEPKSKRTAQNRAAQRAYRERKERKMKDLEDQVKSLEDAHVRMTDRIHLGLTADMHVHLRSGNMMKLIAPTVREGGVSIAYIMPNLVPPVTTLKQVIEYKKELEALAPKTTFLMSFYLCKEITPELIDEAAKLEAIQGVKCYPAGVTTNSSQGVDPNDFTPFYPVFEALERNNLVLNLHGEKPGSHEEDIHILNAEPEFLPALVKLSKDFPNLKIILEHCTTAKAIETVDLIHQENPHSKVAATITAHHLSLTIDDWAGNPINFCKPVAKLPSDRRALIEAATSGKPYFFFGSDSAPHPLLSKARHVGVCAGVYTQSFALAYLADAFEKVGALDKLKGFASDFGRSFYNVKSVVCNDEVVLVKREVVVPEAFGNDELTVVPFKAGKLLNWTVEWTK</sequence>
<dbReference type="PROSITE" id="PS00483">
    <property type="entry name" value="DIHYDROOROTASE_2"/>
    <property type="match status" value="1"/>
</dbReference>
<dbReference type="InterPro" id="IPR002195">
    <property type="entry name" value="Dihydroorotase_CS"/>
</dbReference>
<dbReference type="EMBL" id="JASBNA010000063">
    <property type="protein sequence ID" value="KAK7679113.1"/>
    <property type="molecule type" value="Genomic_DNA"/>
</dbReference>
<dbReference type="GO" id="GO:0006221">
    <property type="term" value="P:pyrimidine nucleotide biosynthetic process"/>
    <property type="evidence" value="ECO:0007669"/>
    <property type="project" value="UniProtKB-KW"/>
</dbReference>
<dbReference type="GO" id="GO:0005737">
    <property type="term" value="C:cytoplasm"/>
    <property type="evidence" value="ECO:0007669"/>
    <property type="project" value="TreeGrafter"/>
</dbReference>
<keyword evidence="5" id="KW-0479">Metal-binding</keyword>
<evidence type="ECO:0000256" key="5">
    <source>
        <dbReference type="ARBA" id="ARBA00022723"/>
    </source>
</evidence>
<organism evidence="11 12">
    <name type="scientific">Cerrena zonata</name>
    <dbReference type="NCBI Taxonomy" id="2478898"/>
    <lineage>
        <taxon>Eukaryota</taxon>
        <taxon>Fungi</taxon>
        <taxon>Dikarya</taxon>
        <taxon>Basidiomycota</taxon>
        <taxon>Agaricomycotina</taxon>
        <taxon>Agaricomycetes</taxon>
        <taxon>Polyporales</taxon>
        <taxon>Cerrenaceae</taxon>
        <taxon>Cerrena</taxon>
    </lineage>
</organism>
<proteinExistence type="inferred from homology"/>
<comment type="cofactor">
    <cofactor evidence="1">
        <name>Zn(2+)</name>
        <dbReference type="ChEBI" id="CHEBI:29105"/>
    </cofactor>
</comment>
<dbReference type="GO" id="GO:0003700">
    <property type="term" value="F:DNA-binding transcription factor activity"/>
    <property type="evidence" value="ECO:0007669"/>
    <property type="project" value="InterPro"/>
</dbReference>
<dbReference type="PROSITE" id="PS00036">
    <property type="entry name" value="BZIP_BASIC"/>
    <property type="match status" value="1"/>
</dbReference>
<feature type="region of interest" description="Disordered" evidence="9">
    <location>
        <begin position="1"/>
        <end position="61"/>
    </location>
</feature>
<accession>A0AAW0FNK5</accession>
<dbReference type="SUPFAM" id="SSF57959">
    <property type="entry name" value="Leucine zipper domain"/>
    <property type="match status" value="1"/>
</dbReference>
<evidence type="ECO:0000256" key="7">
    <source>
        <dbReference type="ARBA" id="ARBA00022833"/>
    </source>
</evidence>
<evidence type="ECO:0000313" key="11">
    <source>
        <dbReference type="EMBL" id="KAK7679113.1"/>
    </source>
</evidence>
<keyword evidence="8" id="KW-0665">Pyrimidine biosynthesis</keyword>
<dbReference type="PROSITE" id="PS00482">
    <property type="entry name" value="DIHYDROOROTASE_1"/>
    <property type="match status" value="1"/>
</dbReference>
<name>A0AAW0FNK5_9APHY</name>
<keyword evidence="12" id="KW-1185">Reference proteome</keyword>
<comment type="similarity">
    <text evidence="3">Belongs to the metallo-dependent hydrolases superfamily. DHOase family. Class II DHOase subfamily.</text>
</comment>
<comment type="pathway">
    <text evidence="2">Pyrimidine metabolism; UMP biosynthesis via de novo pathway; (S)-dihydroorotate from bicarbonate: step 3/3.</text>
</comment>
<protein>
    <recommendedName>
        <fullName evidence="4">dihydroorotase</fullName>
        <ecNumber evidence="4">3.5.2.3</ecNumber>
    </recommendedName>
</protein>
<dbReference type="SMART" id="SM00338">
    <property type="entry name" value="BRLZ"/>
    <property type="match status" value="1"/>
</dbReference>
<dbReference type="Pfam" id="PF04909">
    <property type="entry name" value="Amidohydro_2"/>
    <property type="match status" value="1"/>
</dbReference>
<dbReference type="AlphaFoldDB" id="A0AAW0FNK5"/>
<dbReference type="Proteomes" id="UP001385951">
    <property type="component" value="Unassembled WGS sequence"/>
</dbReference>
<evidence type="ECO:0000256" key="4">
    <source>
        <dbReference type="ARBA" id="ARBA00012860"/>
    </source>
</evidence>
<dbReference type="SUPFAM" id="SSF51556">
    <property type="entry name" value="Metallo-dependent hydrolases"/>
    <property type="match status" value="1"/>
</dbReference>
<evidence type="ECO:0000256" key="1">
    <source>
        <dbReference type="ARBA" id="ARBA00001947"/>
    </source>
</evidence>
<dbReference type="InterPro" id="IPR004721">
    <property type="entry name" value="DHOdimr"/>
</dbReference>
<dbReference type="Gene3D" id="1.20.5.170">
    <property type="match status" value="1"/>
</dbReference>
<evidence type="ECO:0000256" key="8">
    <source>
        <dbReference type="ARBA" id="ARBA00022975"/>
    </source>
</evidence>
<dbReference type="InterPro" id="IPR032466">
    <property type="entry name" value="Metal_Hydrolase"/>
</dbReference>
<dbReference type="EC" id="3.5.2.3" evidence="4"/>